<dbReference type="HOGENOM" id="CLU_000445_107_19_9"/>
<dbReference type="RefSeq" id="WP_011917950.1">
    <property type="nucleotide sequence ID" value="NC_009437.1"/>
</dbReference>
<keyword evidence="5 11" id="KW-1133">Transmembrane helix</keyword>
<evidence type="ECO:0000313" key="14">
    <source>
        <dbReference type="EMBL" id="ABP68029.1"/>
    </source>
</evidence>
<dbReference type="SMART" id="SM00304">
    <property type="entry name" value="HAMP"/>
    <property type="match status" value="2"/>
</dbReference>
<keyword evidence="6 11" id="KW-0472">Membrane</keyword>
<evidence type="ECO:0000256" key="1">
    <source>
        <dbReference type="ARBA" id="ARBA00004651"/>
    </source>
</evidence>
<dbReference type="PANTHER" id="PTHR32089:SF112">
    <property type="entry name" value="LYSOZYME-LIKE PROTEIN-RELATED"/>
    <property type="match status" value="1"/>
</dbReference>
<dbReference type="InterPro" id="IPR004089">
    <property type="entry name" value="MCPsignal_dom"/>
</dbReference>
<feature type="transmembrane region" description="Helical" evidence="11">
    <location>
        <begin position="125"/>
        <end position="143"/>
    </location>
</feature>
<keyword evidence="4 11" id="KW-0812">Transmembrane</keyword>
<evidence type="ECO:0000256" key="7">
    <source>
        <dbReference type="ARBA" id="ARBA00023224"/>
    </source>
</evidence>
<dbReference type="GO" id="GO:0005886">
    <property type="term" value="C:plasma membrane"/>
    <property type="evidence" value="ECO:0007669"/>
    <property type="project" value="UniProtKB-SubCell"/>
</dbReference>
<evidence type="ECO:0000256" key="9">
    <source>
        <dbReference type="PROSITE-ProRule" id="PRU00284"/>
    </source>
</evidence>
<evidence type="ECO:0000256" key="5">
    <source>
        <dbReference type="ARBA" id="ARBA00022989"/>
    </source>
</evidence>
<organism evidence="14 15">
    <name type="scientific">Caldicellulosiruptor saccharolyticus (strain ATCC 43494 / DSM 8903 / Tp8T 6331)</name>
    <dbReference type="NCBI Taxonomy" id="351627"/>
    <lineage>
        <taxon>Bacteria</taxon>
        <taxon>Bacillati</taxon>
        <taxon>Bacillota</taxon>
        <taxon>Bacillota incertae sedis</taxon>
        <taxon>Caldicellulosiruptorales</taxon>
        <taxon>Caldicellulosiruptoraceae</taxon>
        <taxon>Caldicellulosiruptor</taxon>
    </lineage>
</organism>
<feature type="coiled-coil region" evidence="10">
    <location>
        <begin position="683"/>
        <end position="710"/>
    </location>
</feature>
<dbReference type="GO" id="GO:0006935">
    <property type="term" value="P:chemotaxis"/>
    <property type="evidence" value="ECO:0007669"/>
    <property type="project" value="UniProtKB-KW"/>
</dbReference>
<dbReference type="CDD" id="cd06225">
    <property type="entry name" value="HAMP"/>
    <property type="match status" value="1"/>
</dbReference>
<feature type="transmembrane region" description="Helical" evidence="11">
    <location>
        <begin position="32"/>
        <end position="52"/>
    </location>
</feature>
<dbReference type="EMBL" id="CP000679">
    <property type="protein sequence ID" value="ABP68029.1"/>
    <property type="molecule type" value="Genomic_DNA"/>
</dbReference>
<evidence type="ECO:0000256" key="6">
    <source>
        <dbReference type="ARBA" id="ARBA00023136"/>
    </source>
</evidence>
<dbReference type="OrthoDB" id="13222at2"/>
<protein>
    <submittedName>
        <fullName evidence="14">Methyl-accepting chemotaxis sensory transducer</fullName>
    </submittedName>
</protein>
<name>A4XM94_CALS8</name>
<dbReference type="InterPro" id="IPR003660">
    <property type="entry name" value="HAMP_dom"/>
</dbReference>
<evidence type="ECO:0000256" key="11">
    <source>
        <dbReference type="SAM" id="Phobius"/>
    </source>
</evidence>
<evidence type="ECO:0000259" key="13">
    <source>
        <dbReference type="PROSITE" id="PS50885"/>
    </source>
</evidence>
<accession>A4XM94</accession>
<dbReference type="AlphaFoldDB" id="A4XM94"/>
<evidence type="ECO:0000259" key="12">
    <source>
        <dbReference type="PROSITE" id="PS50111"/>
    </source>
</evidence>
<proteinExistence type="inferred from homology"/>
<feature type="transmembrane region" description="Helical" evidence="11">
    <location>
        <begin position="334"/>
        <end position="356"/>
    </location>
</feature>
<evidence type="ECO:0000256" key="8">
    <source>
        <dbReference type="ARBA" id="ARBA00029447"/>
    </source>
</evidence>
<dbReference type="SUPFAM" id="SSF58104">
    <property type="entry name" value="Methyl-accepting chemotaxis protein (MCP) signaling domain"/>
    <property type="match status" value="1"/>
</dbReference>
<comment type="similarity">
    <text evidence="8">Belongs to the methyl-accepting chemotaxis (MCP) protein family.</text>
</comment>
<dbReference type="Pfam" id="PF02743">
    <property type="entry name" value="dCache_1"/>
    <property type="match status" value="1"/>
</dbReference>
<dbReference type="InterPro" id="IPR033479">
    <property type="entry name" value="dCache_1"/>
</dbReference>
<keyword evidence="7 9" id="KW-0807">Transducer</keyword>
<dbReference type="Pfam" id="PF00015">
    <property type="entry name" value="MCPsignal"/>
    <property type="match status" value="1"/>
</dbReference>
<feature type="domain" description="HAMP" evidence="13">
    <location>
        <begin position="356"/>
        <end position="408"/>
    </location>
</feature>
<dbReference type="PROSITE" id="PS50111">
    <property type="entry name" value="CHEMOTAXIS_TRANSDUC_2"/>
    <property type="match status" value="1"/>
</dbReference>
<sequence length="713" mass="78137">MKREKGKTEKKQNLKFEWLSKFVKGGRLAQKFAILIFGILVIPILIIDIISISTATNSVLSESKKSYLAATDSTARYFQLAFKTAQNNGTQLMSNELIQRLYSESKQAALDEYQKMTLQSDANKAVQSLLVTNNMFAGVYILVDKEKSLYYPSLVFEINYDKLKKTPWYKKIIDAGGPILIESHAEEFDSVAKASNANLPEYAFSIGMPFKDIATNETLGVLLLDISKQWMRDTLQDTQISQNGGYMLALCSSGNVILPSEWENKMKLTPDKNTQFVKKILESQAAGKTNGAFHTAFAGKQFLITYSQVPDTNWTIVGMIPVSQLVEAARRLELIIIVLTILFTLIALVIGIYYALRIVRDLERVTKTFAVAEKGDLTVTLDIKRDDEIGLLSHSFNNMAKNIKALIEKGVNLSKEVSSAISTLTTIASETAAASNEVAKAISEIAEGASNQAKEATNVVETVSKFGEKIDTIVSSASQMSTLSKSVSQLSNKGTEVVNTLNNVTHETVHITDTMIQTINQLAEYSRSIGKIIQVLSGISEQTKLLALNASIEAAKAGDAGRGFAVVASEIRKLADQSKESTREVEDMIKKIVAQTKAAQEVADKVENVIDQQNSAVENVASAFSNIKSAMDELIKGIENITESISAIDKEKDTIIHSIENISAISEETAASSQEVSASTQEQLAAIEELRAMTEQLNKLSQDLQAAMQIFKV</sequence>
<dbReference type="Gene3D" id="3.30.450.20">
    <property type="entry name" value="PAS domain"/>
    <property type="match status" value="2"/>
</dbReference>
<evidence type="ECO:0000256" key="3">
    <source>
        <dbReference type="ARBA" id="ARBA00022500"/>
    </source>
</evidence>
<dbReference type="STRING" id="351627.Csac_2452"/>
<gene>
    <name evidence="14" type="ordered locus">Csac_2452</name>
</gene>
<dbReference type="SMART" id="SM00283">
    <property type="entry name" value="MA"/>
    <property type="match status" value="1"/>
</dbReference>
<feature type="domain" description="Methyl-accepting transducer" evidence="12">
    <location>
        <begin position="427"/>
        <end position="677"/>
    </location>
</feature>
<evidence type="ECO:0000313" key="15">
    <source>
        <dbReference type="Proteomes" id="UP000000256"/>
    </source>
</evidence>
<keyword evidence="3" id="KW-0145">Chemotaxis</keyword>
<dbReference type="CDD" id="cd11386">
    <property type="entry name" value="MCP_signal"/>
    <property type="match status" value="1"/>
</dbReference>
<evidence type="ECO:0000256" key="4">
    <source>
        <dbReference type="ARBA" id="ARBA00022692"/>
    </source>
</evidence>
<dbReference type="Proteomes" id="UP000000256">
    <property type="component" value="Chromosome"/>
</dbReference>
<dbReference type="PROSITE" id="PS50885">
    <property type="entry name" value="HAMP"/>
    <property type="match status" value="1"/>
</dbReference>
<keyword evidence="10" id="KW-0175">Coiled coil</keyword>
<keyword evidence="2" id="KW-1003">Cell membrane</keyword>
<comment type="subcellular location">
    <subcellularLocation>
        <location evidence="1">Cell membrane</location>
        <topology evidence="1">Multi-pass membrane protein</topology>
    </subcellularLocation>
</comment>
<dbReference type="PANTHER" id="PTHR32089">
    <property type="entry name" value="METHYL-ACCEPTING CHEMOTAXIS PROTEIN MCPB"/>
    <property type="match status" value="1"/>
</dbReference>
<evidence type="ECO:0000256" key="2">
    <source>
        <dbReference type="ARBA" id="ARBA00022475"/>
    </source>
</evidence>
<dbReference type="eggNOG" id="COG0840">
    <property type="taxonomic scope" value="Bacteria"/>
</dbReference>
<dbReference type="Gene3D" id="1.10.287.950">
    <property type="entry name" value="Methyl-accepting chemotaxis protein"/>
    <property type="match status" value="1"/>
</dbReference>
<dbReference type="Gene3D" id="6.10.340.10">
    <property type="match status" value="1"/>
</dbReference>
<reference evidence="14 15" key="1">
    <citation type="journal article" date="2008" name="Appl. Environ. Microbiol.">
        <title>Hydrogenomics of the extremely thermophilic bacterium Caldicellulosiruptor saccharolyticus.</title>
        <authorList>
            <person name="van de Werken H.J."/>
            <person name="Verhaart M.R."/>
            <person name="VanFossen A.L."/>
            <person name="Willquist K."/>
            <person name="Lewis D.L."/>
            <person name="Nichols J.D."/>
            <person name="Goorissen H.P."/>
            <person name="Mongodin E.F."/>
            <person name="Nelson K.E."/>
            <person name="van Niel E.W."/>
            <person name="Stams A.J."/>
            <person name="Ward D.E."/>
            <person name="de Vos W.M."/>
            <person name="van der Oost J."/>
            <person name="Kelly R.M."/>
            <person name="Kengen S.W."/>
        </authorList>
    </citation>
    <scope>NUCLEOTIDE SEQUENCE [LARGE SCALE GENOMIC DNA]</scope>
    <source>
        <strain evidence="15">ATCC 43494 / DSM 8903 / Tp8T 6331</strain>
    </source>
</reference>
<keyword evidence="15" id="KW-1185">Reference proteome</keyword>
<dbReference type="Pfam" id="PF00672">
    <property type="entry name" value="HAMP"/>
    <property type="match status" value="1"/>
</dbReference>
<dbReference type="GO" id="GO:0007165">
    <property type="term" value="P:signal transduction"/>
    <property type="evidence" value="ECO:0007669"/>
    <property type="project" value="UniProtKB-KW"/>
</dbReference>
<dbReference type="KEGG" id="csc:Csac_2452"/>
<evidence type="ECO:0000256" key="10">
    <source>
        <dbReference type="SAM" id="Coils"/>
    </source>
</evidence>